<protein>
    <recommendedName>
        <fullName evidence="2">SAM-dependent methyltransferase</fullName>
    </recommendedName>
</protein>
<dbReference type="Gene3D" id="3.40.50.150">
    <property type="entry name" value="Vaccinia Virus protein VP39"/>
    <property type="match status" value="1"/>
</dbReference>
<sequence>EYFKKVRNSLVDDGIFFADAYGGYEAFQELKEKTKNDGFTYIWDQYKYDPITGSAVNYIHFKFKDGSKIKRAFTYEWRVWTLPELLEMLTEAGFKPTVYWEQADEDDEGNGEFLPQTEGEADAVWIAYIISQK</sequence>
<accession>A0A382SWD6</accession>
<dbReference type="SUPFAM" id="SSF53335">
    <property type="entry name" value="S-adenosyl-L-methionine-dependent methyltransferases"/>
    <property type="match status" value="1"/>
</dbReference>
<gene>
    <name evidence="1" type="ORF">METZ01_LOCUS366736</name>
</gene>
<dbReference type="Gene3D" id="2.20.25.110">
    <property type="entry name" value="S-adenosyl-L-methionine-dependent methyltransferases"/>
    <property type="match status" value="1"/>
</dbReference>
<dbReference type="PANTHER" id="PTHR37211:SF1">
    <property type="entry name" value="EXPRESSED PROTEIN"/>
    <property type="match status" value="1"/>
</dbReference>
<dbReference type="AlphaFoldDB" id="A0A382SWD6"/>
<name>A0A382SWD6_9ZZZZ</name>
<evidence type="ECO:0000313" key="1">
    <source>
        <dbReference type="EMBL" id="SVD13882.1"/>
    </source>
</evidence>
<dbReference type="InterPro" id="IPR029063">
    <property type="entry name" value="SAM-dependent_MTases_sf"/>
</dbReference>
<dbReference type="EMBL" id="UINC01131899">
    <property type="protein sequence ID" value="SVD13882.1"/>
    <property type="molecule type" value="Genomic_DNA"/>
</dbReference>
<organism evidence="1">
    <name type="scientific">marine metagenome</name>
    <dbReference type="NCBI Taxonomy" id="408172"/>
    <lineage>
        <taxon>unclassified sequences</taxon>
        <taxon>metagenomes</taxon>
        <taxon>ecological metagenomes</taxon>
    </lineage>
</organism>
<proteinExistence type="predicted"/>
<evidence type="ECO:0008006" key="2">
    <source>
        <dbReference type="Google" id="ProtNLM"/>
    </source>
</evidence>
<reference evidence="1" key="1">
    <citation type="submission" date="2018-05" db="EMBL/GenBank/DDBJ databases">
        <authorList>
            <person name="Lanie J.A."/>
            <person name="Ng W.-L."/>
            <person name="Kazmierczak K.M."/>
            <person name="Andrzejewski T.M."/>
            <person name="Davidsen T.M."/>
            <person name="Wayne K.J."/>
            <person name="Tettelin H."/>
            <person name="Glass J.I."/>
            <person name="Rusch D."/>
            <person name="Podicherti R."/>
            <person name="Tsui H.-C.T."/>
            <person name="Winkler M.E."/>
        </authorList>
    </citation>
    <scope>NUCLEOTIDE SEQUENCE</scope>
</reference>
<dbReference type="PANTHER" id="PTHR37211">
    <property type="entry name" value="EXPRESSED PROTEIN"/>
    <property type="match status" value="1"/>
</dbReference>
<feature type="non-terminal residue" evidence="1">
    <location>
        <position position="1"/>
    </location>
</feature>